<protein>
    <recommendedName>
        <fullName evidence="4">Ubiquitin-like protease family profile domain-containing protein</fullName>
    </recommendedName>
</protein>
<proteinExistence type="inferred from homology"/>
<evidence type="ECO:0000256" key="3">
    <source>
        <dbReference type="ARBA" id="ARBA00022801"/>
    </source>
</evidence>
<gene>
    <name evidence="5" type="ORF">PAHAL_4G289400</name>
</gene>
<keyword evidence="2" id="KW-0645">Protease</keyword>
<keyword evidence="3" id="KW-0378">Hydrolase</keyword>
<evidence type="ECO:0000259" key="4">
    <source>
        <dbReference type="Pfam" id="PF02902"/>
    </source>
</evidence>
<dbReference type="GO" id="GO:0008234">
    <property type="term" value="F:cysteine-type peptidase activity"/>
    <property type="evidence" value="ECO:0007669"/>
    <property type="project" value="InterPro"/>
</dbReference>
<dbReference type="InterPro" id="IPR003653">
    <property type="entry name" value="Peptidase_C48_C"/>
</dbReference>
<organism evidence="5">
    <name type="scientific">Panicum hallii</name>
    <dbReference type="NCBI Taxonomy" id="206008"/>
    <lineage>
        <taxon>Eukaryota</taxon>
        <taxon>Viridiplantae</taxon>
        <taxon>Streptophyta</taxon>
        <taxon>Embryophyta</taxon>
        <taxon>Tracheophyta</taxon>
        <taxon>Spermatophyta</taxon>
        <taxon>Magnoliopsida</taxon>
        <taxon>Liliopsida</taxon>
        <taxon>Poales</taxon>
        <taxon>Poaceae</taxon>
        <taxon>PACMAD clade</taxon>
        <taxon>Panicoideae</taxon>
        <taxon>Panicodae</taxon>
        <taxon>Paniceae</taxon>
        <taxon>Panicinae</taxon>
        <taxon>Panicum</taxon>
        <taxon>Panicum sect. Panicum</taxon>
    </lineage>
</organism>
<evidence type="ECO:0000313" key="5">
    <source>
        <dbReference type="EMBL" id="PVH48250.1"/>
    </source>
</evidence>
<dbReference type="AlphaFoldDB" id="A0A2T8JE94"/>
<sequence>MIVDARIHDMRGKIPNDKRSHGKIYLENTQMAAGFQFKQREKSGICAQETAQMRAIAHKYVKHHMIFLPMSAQNHWFVSVVNSKLRRIHVLNSHKPKICRYRASSKKHG</sequence>
<evidence type="ECO:0000256" key="2">
    <source>
        <dbReference type="ARBA" id="ARBA00022670"/>
    </source>
</evidence>
<dbReference type="SUPFAM" id="SSF54001">
    <property type="entry name" value="Cysteine proteinases"/>
    <property type="match status" value="1"/>
</dbReference>
<evidence type="ECO:0000256" key="1">
    <source>
        <dbReference type="ARBA" id="ARBA00005234"/>
    </source>
</evidence>
<dbReference type="EMBL" id="CM008049">
    <property type="protein sequence ID" value="PVH48250.1"/>
    <property type="molecule type" value="Genomic_DNA"/>
</dbReference>
<feature type="domain" description="Ubiquitin-like protease family profile" evidence="4">
    <location>
        <begin position="34"/>
        <end position="93"/>
    </location>
</feature>
<comment type="similarity">
    <text evidence="1">Belongs to the peptidase C48 family.</text>
</comment>
<accession>A0A2T8JE94</accession>
<dbReference type="Proteomes" id="UP000243499">
    <property type="component" value="Chromosome 4"/>
</dbReference>
<dbReference type="GO" id="GO:0006508">
    <property type="term" value="P:proteolysis"/>
    <property type="evidence" value="ECO:0007669"/>
    <property type="project" value="UniProtKB-KW"/>
</dbReference>
<dbReference type="Gene3D" id="3.40.395.10">
    <property type="entry name" value="Adenoviral Proteinase, Chain A"/>
    <property type="match status" value="1"/>
</dbReference>
<name>A0A2T8JE94_9POAL</name>
<dbReference type="InterPro" id="IPR038765">
    <property type="entry name" value="Papain-like_cys_pep_sf"/>
</dbReference>
<dbReference type="Gramene" id="PVH48250">
    <property type="protein sequence ID" value="PVH48250"/>
    <property type="gene ID" value="PAHAL_4G289400"/>
</dbReference>
<dbReference type="Pfam" id="PF02902">
    <property type="entry name" value="Peptidase_C48"/>
    <property type="match status" value="1"/>
</dbReference>
<reference evidence="5" key="1">
    <citation type="submission" date="2018-04" db="EMBL/GenBank/DDBJ databases">
        <title>WGS assembly of Panicum hallii.</title>
        <authorList>
            <person name="Lovell J."/>
            <person name="Jenkins J."/>
            <person name="Lowry D."/>
            <person name="Mamidi S."/>
            <person name="Sreedasyam A."/>
            <person name="Weng X."/>
            <person name="Barry K."/>
            <person name="Bonette J."/>
            <person name="Campitelli B."/>
            <person name="Daum C."/>
            <person name="Gordon S."/>
            <person name="Gould B."/>
            <person name="Lipzen A."/>
            <person name="Macqueen A."/>
            <person name="Palacio-Mejia J."/>
            <person name="Plott C."/>
            <person name="Shakirov E."/>
            <person name="Shu S."/>
            <person name="Yoshinaga Y."/>
            <person name="Zane M."/>
            <person name="Rokhsar D."/>
            <person name="Grimwood J."/>
            <person name="Schmutz J."/>
            <person name="Juenger T."/>
        </authorList>
    </citation>
    <scope>NUCLEOTIDE SEQUENCE [LARGE SCALE GENOMIC DNA]</scope>
    <source>
        <strain evidence="5">FIL2</strain>
    </source>
</reference>